<dbReference type="SUPFAM" id="SSF56349">
    <property type="entry name" value="DNA breaking-rejoining enzymes"/>
    <property type="match status" value="1"/>
</dbReference>
<reference evidence="9 13" key="1">
    <citation type="submission" date="2021-01" db="EMBL/GenBank/DDBJ databases">
        <title>Biogeographic distribution of Paracoccus.</title>
        <authorList>
            <person name="Hollensteiner J."/>
            <person name="Leineberger J."/>
            <person name="Brinkhoff T."/>
            <person name="Daniel R."/>
        </authorList>
    </citation>
    <scope>NUCLEOTIDE SEQUENCE [LARGE SCALE GENOMIC DNA]</scope>
    <source>
        <strain evidence="9 13">LMG25392</strain>
    </source>
</reference>
<dbReference type="InterPro" id="IPR004107">
    <property type="entry name" value="Integrase_SAM-like_N"/>
</dbReference>
<evidence type="ECO:0000313" key="11">
    <source>
        <dbReference type="EMBL" id="WCR11994.1"/>
    </source>
</evidence>
<dbReference type="RefSeq" id="WP_272857733.1">
    <property type="nucleotide sequence ID" value="NZ_CP067134.1"/>
</dbReference>
<evidence type="ECO:0000313" key="13">
    <source>
        <dbReference type="Proteomes" id="UP001218412"/>
    </source>
</evidence>
<evidence type="ECO:0000313" key="10">
    <source>
        <dbReference type="EMBL" id="WCR09755.1"/>
    </source>
</evidence>
<dbReference type="Gene3D" id="1.10.150.130">
    <property type="match status" value="1"/>
</dbReference>
<dbReference type="EMBL" id="CP067134">
    <property type="protein sequence ID" value="WCR09755.1"/>
    <property type="molecule type" value="Genomic_DNA"/>
</dbReference>
<dbReference type="InterPro" id="IPR013762">
    <property type="entry name" value="Integrase-like_cat_sf"/>
</dbReference>
<evidence type="ECO:0000313" key="9">
    <source>
        <dbReference type="EMBL" id="WCR09707.1"/>
    </source>
</evidence>
<keyword evidence="1" id="KW-0159">Chromosome partition</keyword>
<evidence type="ECO:0000313" key="8">
    <source>
        <dbReference type="EMBL" id="WCR09640.1"/>
    </source>
</evidence>
<evidence type="ECO:0000313" key="12">
    <source>
        <dbReference type="EMBL" id="WCR12040.1"/>
    </source>
</evidence>
<evidence type="ECO:0000256" key="3">
    <source>
        <dbReference type="ARBA" id="ARBA00023125"/>
    </source>
</evidence>
<dbReference type="PANTHER" id="PTHR30349:SF81">
    <property type="entry name" value="TYROSINE RECOMBINASE XERC"/>
    <property type="match status" value="1"/>
</dbReference>
<name>A0ABY7SRQ4_9RHOB</name>
<dbReference type="InterPro" id="IPR002104">
    <property type="entry name" value="Integrase_catalytic"/>
</dbReference>
<dbReference type="Gene3D" id="1.10.443.10">
    <property type="entry name" value="Intergrase catalytic core"/>
    <property type="match status" value="1"/>
</dbReference>
<evidence type="ECO:0000256" key="1">
    <source>
        <dbReference type="ARBA" id="ARBA00022829"/>
    </source>
</evidence>
<evidence type="ECO:0000259" key="7">
    <source>
        <dbReference type="PROSITE" id="PS51900"/>
    </source>
</evidence>
<sequence>MTPLAPHLSAFLRDHLPRERGASQHTIASYAHCYRLLLSFAAERRKTRPSRIVIEDLDATLICAFLDHLEAERSNTARSRNARLAAIHSLFRYVEYRVPACLDQARRIHAIPMKRSAQPLVGYLTRAEMQALFAAPDLQTAAGLRDQAMLHLAFAAGLRVSELTGLRLDQFDDAALPSLHVIGKGRRERILPLWQDTARAVRRWIAVRPKSADPQLFLNAAGRMMTRSGFEYILRKHAAAAAKAAPSIAAKRVTPHVLRHSCAMHTLQATGDVRKVSLWLGHASVQTTEMYLRADPTEKLEALTAMGPPTLQRGRFTVPDKLMAMLSDAGNGRNYAE</sequence>
<proteinExistence type="predicted"/>
<evidence type="ECO:0000256" key="4">
    <source>
        <dbReference type="ARBA" id="ARBA00023172"/>
    </source>
</evidence>
<evidence type="ECO:0000256" key="5">
    <source>
        <dbReference type="PROSITE-ProRule" id="PRU01248"/>
    </source>
</evidence>
<dbReference type="EMBL" id="CP067134">
    <property type="protein sequence ID" value="WCR12040.1"/>
    <property type="molecule type" value="Genomic_DNA"/>
</dbReference>
<keyword evidence="3 5" id="KW-0238">DNA-binding</keyword>
<dbReference type="PROSITE" id="PS51898">
    <property type="entry name" value="TYR_RECOMBINASE"/>
    <property type="match status" value="1"/>
</dbReference>
<dbReference type="InterPro" id="IPR050090">
    <property type="entry name" value="Tyrosine_recombinase_XerCD"/>
</dbReference>
<protein>
    <submittedName>
        <fullName evidence="9">Tyrosine-type recombinase/integrase</fullName>
    </submittedName>
</protein>
<dbReference type="EMBL" id="CP067134">
    <property type="protein sequence ID" value="WCR11994.1"/>
    <property type="molecule type" value="Genomic_DNA"/>
</dbReference>
<feature type="domain" description="Core-binding (CB)" evidence="7">
    <location>
        <begin position="2"/>
        <end position="95"/>
    </location>
</feature>
<organism evidence="9 13">
    <name type="scientific">Paracoccus stylophorae</name>
    <dbReference type="NCBI Taxonomy" id="659350"/>
    <lineage>
        <taxon>Bacteria</taxon>
        <taxon>Pseudomonadati</taxon>
        <taxon>Pseudomonadota</taxon>
        <taxon>Alphaproteobacteria</taxon>
        <taxon>Rhodobacterales</taxon>
        <taxon>Paracoccaceae</taxon>
        <taxon>Paracoccus</taxon>
    </lineage>
</organism>
<evidence type="ECO:0000256" key="2">
    <source>
        <dbReference type="ARBA" id="ARBA00022908"/>
    </source>
</evidence>
<keyword evidence="2" id="KW-0229">DNA integration</keyword>
<dbReference type="Pfam" id="PF00589">
    <property type="entry name" value="Phage_integrase"/>
    <property type="match status" value="1"/>
</dbReference>
<dbReference type="Pfam" id="PF02899">
    <property type="entry name" value="Phage_int_SAM_1"/>
    <property type="match status" value="1"/>
</dbReference>
<dbReference type="InterPro" id="IPR044068">
    <property type="entry name" value="CB"/>
</dbReference>
<evidence type="ECO:0000259" key="6">
    <source>
        <dbReference type="PROSITE" id="PS51898"/>
    </source>
</evidence>
<dbReference type="PANTHER" id="PTHR30349">
    <property type="entry name" value="PHAGE INTEGRASE-RELATED"/>
    <property type="match status" value="1"/>
</dbReference>
<dbReference type="InterPro" id="IPR010998">
    <property type="entry name" value="Integrase_recombinase_N"/>
</dbReference>
<dbReference type="EMBL" id="CP067134">
    <property type="protein sequence ID" value="WCR09707.1"/>
    <property type="molecule type" value="Genomic_DNA"/>
</dbReference>
<keyword evidence="13" id="KW-1185">Reference proteome</keyword>
<keyword evidence="4" id="KW-0233">DNA recombination</keyword>
<dbReference type="InterPro" id="IPR011010">
    <property type="entry name" value="DNA_brk_join_enz"/>
</dbReference>
<accession>A0ABY7SRQ4</accession>
<feature type="domain" description="Tyr recombinase" evidence="6">
    <location>
        <begin position="119"/>
        <end position="304"/>
    </location>
</feature>
<dbReference type="EMBL" id="CP067134">
    <property type="protein sequence ID" value="WCR09640.1"/>
    <property type="molecule type" value="Genomic_DNA"/>
</dbReference>
<gene>
    <name evidence="11" type="ORF">JHW45_06470</name>
    <name evidence="12" type="ORF">JHW45_06765</name>
    <name evidence="8" type="ORF">JHW45_11045</name>
    <name evidence="9" type="ORF">JHW45_11430</name>
    <name evidence="10" type="ORF">JHW45_11710</name>
</gene>
<dbReference type="PROSITE" id="PS51900">
    <property type="entry name" value="CB"/>
    <property type="match status" value="1"/>
</dbReference>
<dbReference type="Proteomes" id="UP001218412">
    <property type="component" value="Chromosome"/>
</dbReference>